<evidence type="ECO:0000259" key="3">
    <source>
        <dbReference type="PROSITE" id="PS51228"/>
    </source>
</evidence>
<name>A0A2J8MTX5_PANTR</name>
<sequence length="220" mass="23882">MGASGGQGYGSPSAVPKVSACLRARSHPPGAGLPAGEPPQLSTRACTSQPGCFWGAKRRLLKASSLQVTSFPVVQLHMNRTAMRASQKDFENSMNQVKLLKKDPGNEVKLKLYALYKQATEGPCNMPKPGVFDLINKAKWDAWNALGSLPKEAARQNYVDLVSSLSPSLESSSQVEPGTDRKSTGFETLVVTSEDGITKITFNRPKKKNAINTEMYHEIM</sequence>
<accession>A0A2J8MTX5</accession>
<evidence type="ECO:0000313" key="5">
    <source>
        <dbReference type="Proteomes" id="UP000236370"/>
    </source>
</evidence>
<dbReference type="PANTHER" id="PTHR23310:SF62">
    <property type="entry name" value="ACYL-COA BINDING PROTEIN 1, ISOFORM A"/>
    <property type="match status" value="1"/>
</dbReference>
<dbReference type="FunFam" id="1.20.80.10:FF:000026">
    <property type="entry name" value="Enoyl-CoA delta isomerase 2, mitochondrial"/>
    <property type="match status" value="1"/>
</dbReference>
<dbReference type="GO" id="GO:0000062">
    <property type="term" value="F:fatty-acyl-CoA binding"/>
    <property type="evidence" value="ECO:0007669"/>
    <property type="project" value="InterPro"/>
</dbReference>
<dbReference type="InterPro" id="IPR022408">
    <property type="entry name" value="Acyl-CoA-binding_prot_CS"/>
</dbReference>
<dbReference type="PROSITE" id="PS51228">
    <property type="entry name" value="ACB_2"/>
    <property type="match status" value="1"/>
</dbReference>
<dbReference type="SUPFAM" id="SSF47027">
    <property type="entry name" value="Acyl-CoA binding protein"/>
    <property type="match status" value="1"/>
</dbReference>
<gene>
    <name evidence="4" type="ORF">CK820_G0017292</name>
</gene>
<dbReference type="PANTHER" id="PTHR23310">
    <property type="entry name" value="ACYL-COA-BINDING PROTEIN, ACBP"/>
    <property type="match status" value="1"/>
</dbReference>
<dbReference type="Proteomes" id="UP000236370">
    <property type="component" value="Unassembled WGS sequence"/>
</dbReference>
<organism evidence="4 5">
    <name type="scientific">Pan troglodytes</name>
    <name type="common">Chimpanzee</name>
    <dbReference type="NCBI Taxonomy" id="9598"/>
    <lineage>
        <taxon>Eukaryota</taxon>
        <taxon>Metazoa</taxon>
        <taxon>Chordata</taxon>
        <taxon>Craniata</taxon>
        <taxon>Vertebrata</taxon>
        <taxon>Euteleostomi</taxon>
        <taxon>Mammalia</taxon>
        <taxon>Eutheria</taxon>
        <taxon>Euarchontoglires</taxon>
        <taxon>Primates</taxon>
        <taxon>Haplorrhini</taxon>
        <taxon>Catarrhini</taxon>
        <taxon>Hominidae</taxon>
        <taxon>Pan</taxon>
    </lineage>
</organism>
<dbReference type="Pfam" id="PF00887">
    <property type="entry name" value="ACBP"/>
    <property type="match status" value="1"/>
</dbReference>
<reference evidence="4 5" key="1">
    <citation type="submission" date="2017-12" db="EMBL/GenBank/DDBJ databases">
        <title>High-resolution comparative analysis of great ape genomes.</title>
        <authorList>
            <person name="Pollen A."/>
            <person name="Hastie A."/>
            <person name="Hormozdiari F."/>
            <person name="Dougherty M."/>
            <person name="Liu R."/>
            <person name="Chaisson M."/>
            <person name="Hoppe E."/>
            <person name="Hill C."/>
            <person name="Pang A."/>
            <person name="Hillier L."/>
            <person name="Baker C."/>
            <person name="Armstrong J."/>
            <person name="Shendure J."/>
            <person name="Paten B."/>
            <person name="Wilson R."/>
            <person name="Chao H."/>
            <person name="Schneider V."/>
            <person name="Ventura M."/>
            <person name="Kronenberg Z."/>
            <person name="Murali S."/>
            <person name="Gordon D."/>
            <person name="Cantsilieris S."/>
            <person name="Munson K."/>
            <person name="Nelson B."/>
            <person name="Raja A."/>
            <person name="Underwood J."/>
            <person name="Diekhans M."/>
            <person name="Fiddes I."/>
            <person name="Haussler D."/>
            <person name="Eichler E."/>
        </authorList>
    </citation>
    <scope>NUCLEOTIDE SEQUENCE [LARGE SCALE GENOMIC DNA]</scope>
    <source>
        <strain evidence="4">Yerkes chimp pedigree #C0471</strain>
    </source>
</reference>
<dbReference type="PRINTS" id="PR00689">
    <property type="entry name" value="ACOABINDINGP"/>
</dbReference>
<comment type="similarity">
    <text evidence="1">Belongs to the ACBP family.</text>
</comment>
<dbReference type="InterPro" id="IPR000582">
    <property type="entry name" value="Acyl-CoA-binding_protein"/>
</dbReference>
<dbReference type="PROSITE" id="PS00880">
    <property type="entry name" value="ACB_1"/>
    <property type="match status" value="1"/>
</dbReference>
<feature type="domain" description="ACB" evidence="3">
    <location>
        <begin position="86"/>
        <end position="171"/>
    </location>
</feature>
<evidence type="ECO:0000313" key="4">
    <source>
        <dbReference type="EMBL" id="PNI62970.1"/>
    </source>
</evidence>
<dbReference type="Gene3D" id="1.20.80.10">
    <property type="match status" value="1"/>
</dbReference>
<dbReference type="AlphaFoldDB" id="A0A2J8MTX5"/>
<dbReference type="InterPro" id="IPR014352">
    <property type="entry name" value="FERM/acyl-CoA-bd_prot_sf"/>
</dbReference>
<comment type="caution">
    <text evidence="4">The sequence shown here is derived from an EMBL/GenBank/DDBJ whole genome shotgun (WGS) entry which is preliminary data.</text>
</comment>
<dbReference type="SUPFAM" id="SSF52096">
    <property type="entry name" value="ClpP/crotonase"/>
    <property type="match status" value="1"/>
</dbReference>
<dbReference type="InterPro" id="IPR035984">
    <property type="entry name" value="Acyl-CoA-binding_sf"/>
</dbReference>
<feature type="non-terminal residue" evidence="4">
    <location>
        <position position="220"/>
    </location>
</feature>
<dbReference type="EMBL" id="NBAG03000244">
    <property type="protein sequence ID" value="PNI62970.1"/>
    <property type="molecule type" value="Genomic_DNA"/>
</dbReference>
<evidence type="ECO:0000256" key="1">
    <source>
        <dbReference type="ARBA" id="ARBA00005567"/>
    </source>
</evidence>
<protein>
    <submittedName>
        <fullName evidence="4">ECI2 isoform 11</fullName>
    </submittedName>
</protein>
<proteinExistence type="inferred from homology"/>
<dbReference type="InterPro" id="IPR029045">
    <property type="entry name" value="ClpP/crotonase-like_dom_sf"/>
</dbReference>
<keyword evidence="2" id="KW-0446">Lipid-binding</keyword>
<dbReference type="Gene3D" id="3.90.226.10">
    <property type="entry name" value="2-enoyl-CoA Hydratase, Chain A, domain 1"/>
    <property type="match status" value="1"/>
</dbReference>
<evidence type="ECO:0000256" key="2">
    <source>
        <dbReference type="ARBA" id="ARBA00023121"/>
    </source>
</evidence>